<reference evidence="1 2" key="1">
    <citation type="submission" date="2013-05" db="EMBL/GenBank/DDBJ databases">
        <title>Drechslerella stenobrocha genome reveals carnivorous origination and mechanical trapping mechanism of predatory fungi.</title>
        <authorList>
            <person name="Liu X."/>
            <person name="Zhang W."/>
            <person name="Liu K."/>
        </authorList>
    </citation>
    <scope>NUCLEOTIDE SEQUENCE [LARGE SCALE GENOMIC DNA]</scope>
    <source>
        <strain evidence="1 2">248</strain>
    </source>
</reference>
<dbReference type="OrthoDB" id="10657456at2759"/>
<evidence type="ECO:0000313" key="1">
    <source>
        <dbReference type="EMBL" id="EWC46659.1"/>
    </source>
</evidence>
<dbReference type="Proteomes" id="UP000024837">
    <property type="component" value="Unassembled WGS sequence"/>
</dbReference>
<gene>
    <name evidence="1" type="ORF">DRE_04146</name>
</gene>
<protein>
    <recommendedName>
        <fullName evidence="3">F-box domain-containing protein</fullName>
    </recommendedName>
</protein>
<proteinExistence type="predicted"/>
<dbReference type="Gene3D" id="3.80.10.10">
    <property type="entry name" value="Ribonuclease Inhibitor"/>
    <property type="match status" value="1"/>
</dbReference>
<name>W7HTG1_9PEZI</name>
<organism evidence="1 2">
    <name type="scientific">Drechslerella stenobrocha 248</name>
    <dbReference type="NCBI Taxonomy" id="1043628"/>
    <lineage>
        <taxon>Eukaryota</taxon>
        <taxon>Fungi</taxon>
        <taxon>Dikarya</taxon>
        <taxon>Ascomycota</taxon>
        <taxon>Pezizomycotina</taxon>
        <taxon>Orbiliomycetes</taxon>
        <taxon>Orbiliales</taxon>
        <taxon>Orbiliaceae</taxon>
        <taxon>Drechslerella</taxon>
    </lineage>
</organism>
<accession>W7HTG1</accession>
<evidence type="ECO:0008006" key="3">
    <source>
        <dbReference type="Google" id="ProtNLM"/>
    </source>
</evidence>
<dbReference type="InterPro" id="IPR032675">
    <property type="entry name" value="LRR_dom_sf"/>
</dbReference>
<dbReference type="HOGENOM" id="CLU_024748_0_0_1"/>
<dbReference type="AlphaFoldDB" id="W7HTG1"/>
<evidence type="ECO:0000313" key="2">
    <source>
        <dbReference type="Proteomes" id="UP000024837"/>
    </source>
</evidence>
<keyword evidence="2" id="KW-1185">Reference proteome</keyword>
<dbReference type="EMBL" id="KI966416">
    <property type="protein sequence ID" value="EWC46659.1"/>
    <property type="molecule type" value="Genomic_DNA"/>
</dbReference>
<sequence length="560" mass="63678">MEALKPHDLTNLPYEITSQIVACLDAQSLKALRLAFVHPRVSAATGKFLFQSKLKFRLGSIFFGIIRIRRLLSYLDEFESQASHWDDAVPLPPPPLAGLHSFTLDTRDTYHFVEANLRHFEGTHRANRDVPEAPSDGNPELHTLLLELLSRVIKSSPGLRVVKWTSSSCVRTSLHTDISRLLSDQSAVQMYALEVSFDLLTDIPDGFFAPLSNISSFKLMEPQDGRCKGVTLSQPTLDGIEGLLRRSKELKAITLQLLSCRIKLGASSRLWKLFANAQSLECLDINFNNNLEQRVDWDLAKRLKALRVAPRRLIDLGVPTWPESQAPTVVSNLEPFIAQPSNPRISRFQIDQGAYLSQVVLSTSNDSWADQELAISFWRDVVTNNASTLKDLCLTKGKMQYSCWSWADAPNNLAQAALKQCTVLEHLKIAFDSSVGNFVENVATFCPKLHAICVNVGAHVNYHGMALELKDWRSTKPTWQGRKLKIWTTHHPRSRGKFDDYFQDGFLDHRWFDKVVQTWLMDGNRDSRGQVYTFDRLYDRYLSDEEMVEEKLMFNLYSTT</sequence>
<dbReference type="SUPFAM" id="SSF52047">
    <property type="entry name" value="RNI-like"/>
    <property type="match status" value="1"/>
</dbReference>